<evidence type="ECO:0000256" key="17">
    <source>
        <dbReference type="PIRSR" id="PIRSR611281-2"/>
    </source>
</evidence>
<dbReference type="InterPro" id="IPR027477">
    <property type="entry name" value="Succ_DH/fumarate_Rdtase_cat_sf"/>
</dbReference>
<evidence type="ECO:0000313" key="24">
    <source>
        <dbReference type="EMBL" id="CCO16256.1"/>
    </source>
</evidence>
<dbReference type="FunFam" id="3.90.700.10:FF:000001">
    <property type="entry name" value="Mitochondrial succinate dehydrogenase flavoprotein subunit"/>
    <property type="match status" value="1"/>
</dbReference>
<dbReference type="FunFam" id="4.10.80.40:FF:000002">
    <property type="entry name" value="Succinate dehydrogenase [ubiquinone] flavoprotein subunit, mitochondrial"/>
    <property type="match status" value="1"/>
</dbReference>
<evidence type="ECO:0000256" key="3">
    <source>
        <dbReference type="ARBA" id="ARBA00008040"/>
    </source>
</evidence>
<feature type="binding site" evidence="18">
    <location>
        <begin position="187"/>
        <end position="192"/>
    </location>
    <ligand>
        <name>FAD</name>
        <dbReference type="ChEBI" id="CHEBI:57692"/>
    </ligand>
</feature>
<dbReference type="NCBIfam" id="TIGR01816">
    <property type="entry name" value="sdhA_forward"/>
    <property type="match status" value="1"/>
</dbReference>
<sequence length="775" mass="85322">MRRSHHGVTQSLKREIEKTLILRETSSASSSSARTTSSLSSKSFLSSSCSPSFFNRNTPITNGVRGKSVVVDDVIKTLHRHRRRHLLASSAHKHEEQKRGAATSAKSAQFSNTFGRRRRGIATSTTTTSFLVGRRNSLQNEFVSTTSSRGGSKRAFSSSNAKNNGVNQPFGKEYEIIDHEYDAVVVGAGGAGLRAAIGLSEHGYKTACVTKLFPTRSHTVAAQGGINAALGNMSEDDWRWHAYDTVKGADWLGDQDAIQYMCREAPEAVRELERYGLPFSRTEEGKIYQRAFGGQSLEYGKGGQAYRCACAADRTGHAMLHTLYGQALRHETQFFVEYFALDLIMDEQGACVGVLAMCLEDGTLHRFRSHKTILATGGYGRAYFSATSAHTCTGDGNAMAARAGLPLQDLEFVQFHPTGIYGAGCLITEGSRGEGGILRNSEGERFMERYAPSAKDLASRDVVSRSMTMEIREGRGVGKEKDHIYLHLNHLPPELLAERLPGISETAAIFAGVDVTKEPIPVIPTVHYNMGGIPTNYKGEVVAPAKDGSDPDRVVPGLLAAGEAACASVHGANRLGANSLLDIVVFGRACANTVKESGLKPGQKHKPLKNELNGEQSVKRLNDIRYNDKGAQNNKSTSELRKRMQRVMQDDAAVFRTQETLAEGCMKIDQVAKEMESLHVTDKSLVWNTDLVEALELHNLMPNARITMHGAEQRKESRGAHAREDFPDRLDDTWMKHTLGYIEEKDDSVKIDYRPVHHYTLDKEMDVIPPMKRVY</sequence>
<dbReference type="GO" id="GO:0050660">
    <property type="term" value="F:flavin adenine dinucleotide binding"/>
    <property type="evidence" value="ECO:0007669"/>
    <property type="project" value="InterPro"/>
</dbReference>
<feature type="binding site" evidence="17">
    <location>
        <position position="416"/>
    </location>
    <ligand>
        <name>substrate</name>
    </ligand>
</feature>
<evidence type="ECO:0000313" key="25">
    <source>
        <dbReference type="Proteomes" id="UP000198341"/>
    </source>
</evidence>
<dbReference type="KEGG" id="bpg:Bathy04g04740"/>
<dbReference type="InterPro" id="IPR036188">
    <property type="entry name" value="FAD/NAD-bd_sf"/>
</dbReference>
<dbReference type="PANTHER" id="PTHR11632">
    <property type="entry name" value="SUCCINATE DEHYDROGENASE 2 FLAVOPROTEIN SUBUNIT"/>
    <property type="match status" value="1"/>
</dbReference>
<dbReference type="STRING" id="41875.K8EE08"/>
<evidence type="ECO:0000256" key="13">
    <source>
        <dbReference type="ARBA" id="ARBA00023136"/>
    </source>
</evidence>
<evidence type="ECO:0000256" key="5">
    <source>
        <dbReference type="ARBA" id="ARBA00022532"/>
    </source>
</evidence>
<feature type="binding site" evidence="17">
    <location>
        <position position="428"/>
    </location>
    <ligand>
        <name>substrate</name>
    </ligand>
</feature>
<dbReference type="GO" id="GO:0009055">
    <property type="term" value="F:electron transfer activity"/>
    <property type="evidence" value="ECO:0007669"/>
    <property type="project" value="TreeGrafter"/>
</dbReference>
<evidence type="ECO:0000256" key="18">
    <source>
        <dbReference type="PIRSR" id="PIRSR611281-3"/>
    </source>
</evidence>
<dbReference type="InterPro" id="IPR014006">
    <property type="entry name" value="Succ_Dhase_FrdA_Gneg"/>
</dbReference>
<comment type="function">
    <text evidence="15 20">Flavoprotein (FP) subunit of succinate dehydrogenase (SDH) that is involved in complex II of the mitochondrial electron transport chain and is responsible for transferring electrons from succinate to ubiquinone (coenzyme Q).</text>
</comment>
<dbReference type="FunFam" id="1.20.58.100:FF:000001">
    <property type="entry name" value="Succinate dehydrogenase flavoprotein subunit (SdhA)"/>
    <property type="match status" value="1"/>
</dbReference>
<dbReference type="InterPro" id="IPR037099">
    <property type="entry name" value="Fum_R/Succ_DH_flav-like_C_sf"/>
</dbReference>
<dbReference type="InterPro" id="IPR003952">
    <property type="entry name" value="FRD_SDH_FAD_BS"/>
</dbReference>
<dbReference type="EMBL" id="FO082275">
    <property type="protein sequence ID" value="CCO16256.1"/>
    <property type="molecule type" value="Genomic_DNA"/>
</dbReference>
<dbReference type="AlphaFoldDB" id="K8EE08"/>
<feature type="active site" description="Proton acceptor" evidence="16">
    <location>
        <position position="460"/>
    </location>
</feature>
<dbReference type="Gene3D" id="3.90.700.10">
    <property type="entry name" value="Succinate dehydrogenase/fumarate reductase flavoprotein, catalytic domain"/>
    <property type="match status" value="1"/>
</dbReference>
<evidence type="ECO:0000256" key="11">
    <source>
        <dbReference type="ARBA" id="ARBA00023002"/>
    </source>
</evidence>
<protein>
    <recommendedName>
        <fullName evidence="20">Succinate dehydrogenase [ubiquinone] flavoprotein subunit, mitochondrial</fullName>
        <ecNumber evidence="20">1.3.5.1</ecNumber>
    </recommendedName>
</protein>
<dbReference type="Gene3D" id="3.50.50.60">
    <property type="entry name" value="FAD/NAD(P)-binding domain"/>
    <property type="match status" value="1"/>
</dbReference>
<evidence type="ECO:0000256" key="21">
    <source>
        <dbReference type="SAM" id="MobiDB-lite"/>
    </source>
</evidence>
<dbReference type="NCBIfam" id="TIGR01812">
    <property type="entry name" value="sdhA_frdA_Gneg"/>
    <property type="match status" value="1"/>
</dbReference>
<feature type="binding site" evidence="18">
    <location>
        <position position="395"/>
    </location>
    <ligand>
        <name>FAD</name>
        <dbReference type="ChEBI" id="CHEBI:57692"/>
    </ligand>
</feature>
<dbReference type="OrthoDB" id="71672at2759"/>
<dbReference type="Pfam" id="PF02910">
    <property type="entry name" value="Succ_DH_flav_C"/>
    <property type="match status" value="1"/>
</dbReference>
<name>K8EE08_9CHLO</name>
<feature type="binding site" evidence="17">
    <location>
        <position position="574"/>
    </location>
    <ligand>
        <name>substrate</name>
    </ligand>
</feature>
<feature type="binding site" evidence="18">
    <location>
        <position position="563"/>
    </location>
    <ligand>
        <name>FAD</name>
        <dbReference type="ChEBI" id="CHEBI:57692"/>
    </ligand>
</feature>
<dbReference type="Proteomes" id="UP000198341">
    <property type="component" value="Chromosome 4"/>
</dbReference>
<evidence type="ECO:0000256" key="10">
    <source>
        <dbReference type="ARBA" id="ARBA00022982"/>
    </source>
</evidence>
<feature type="binding site" evidence="17">
    <location>
        <position position="527"/>
    </location>
    <ligand>
        <name>substrate</name>
    </ligand>
</feature>
<evidence type="ECO:0000256" key="14">
    <source>
        <dbReference type="ARBA" id="ARBA00049220"/>
    </source>
</evidence>
<keyword evidence="10 20" id="KW-0249">Electron transport</keyword>
<comment type="pathway">
    <text evidence="2 20">Carbohydrate metabolism; tricarboxylic acid cycle; fumarate from succinate (eukaryal route): step 1/1.</text>
</comment>
<dbReference type="GeneID" id="19016500"/>
<feature type="region of interest" description="Disordered" evidence="21">
    <location>
        <begin position="142"/>
        <end position="164"/>
    </location>
</feature>
<feature type="region of interest" description="Disordered" evidence="21">
    <location>
        <begin position="84"/>
        <end position="110"/>
    </location>
</feature>
<dbReference type="Gene3D" id="4.10.80.40">
    <property type="entry name" value="succinate dehydrogenase protein domain"/>
    <property type="match status" value="1"/>
</dbReference>
<evidence type="ECO:0000259" key="22">
    <source>
        <dbReference type="Pfam" id="PF00890"/>
    </source>
</evidence>
<organism evidence="24 25">
    <name type="scientific">Bathycoccus prasinos</name>
    <dbReference type="NCBI Taxonomy" id="41875"/>
    <lineage>
        <taxon>Eukaryota</taxon>
        <taxon>Viridiplantae</taxon>
        <taxon>Chlorophyta</taxon>
        <taxon>Mamiellophyceae</taxon>
        <taxon>Mamiellales</taxon>
        <taxon>Bathycoccaceae</taxon>
        <taxon>Bathycoccus</taxon>
    </lineage>
</organism>
<keyword evidence="7" id="KW-0999">Mitochondrion inner membrane</keyword>
<dbReference type="EC" id="1.3.5.1" evidence="20"/>
<evidence type="ECO:0000256" key="15">
    <source>
        <dbReference type="ARBA" id="ARBA00059077"/>
    </source>
</evidence>
<evidence type="ECO:0000256" key="12">
    <source>
        <dbReference type="ARBA" id="ARBA00023128"/>
    </source>
</evidence>
<gene>
    <name evidence="24" type="ORF">Bathy04g04740</name>
</gene>
<keyword evidence="13 20" id="KW-0472">Membrane</keyword>
<dbReference type="GO" id="GO:0006121">
    <property type="term" value="P:mitochondrial electron transport, succinate to ubiquinone"/>
    <property type="evidence" value="ECO:0007669"/>
    <property type="project" value="TreeGrafter"/>
</dbReference>
<keyword evidence="9 20" id="KW-0809">Transit peptide</keyword>
<comment type="subcellular location">
    <subcellularLocation>
        <location evidence="1 20">Mitochondrion inner membrane</location>
        <topology evidence="1 20">Peripheral membrane protein</topology>
        <orientation evidence="1 20">Matrix side</orientation>
    </subcellularLocation>
</comment>
<evidence type="ECO:0000259" key="23">
    <source>
        <dbReference type="Pfam" id="PF02910"/>
    </source>
</evidence>
<dbReference type="InterPro" id="IPR011281">
    <property type="entry name" value="Succ_DH_flav_su_fwd"/>
</dbReference>
<dbReference type="GO" id="GO:0008177">
    <property type="term" value="F:succinate dehydrogenase (quinone) activity"/>
    <property type="evidence" value="ECO:0007669"/>
    <property type="project" value="UniProtKB-EC"/>
</dbReference>
<keyword evidence="25" id="KW-1185">Reference proteome</keyword>
<evidence type="ECO:0000256" key="1">
    <source>
        <dbReference type="ARBA" id="ARBA00004443"/>
    </source>
</evidence>
<feature type="modified residue" description="Tele-8alpha-FAD histidine" evidence="19">
    <location>
        <position position="218"/>
    </location>
</feature>
<evidence type="ECO:0000256" key="6">
    <source>
        <dbReference type="ARBA" id="ARBA00022630"/>
    </source>
</evidence>
<evidence type="ECO:0000256" key="4">
    <source>
        <dbReference type="ARBA" id="ARBA00022448"/>
    </source>
</evidence>
<dbReference type="UniPathway" id="UPA00223">
    <property type="reaction ID" value="UER01006"/>
</dbReference>
<feature type="region of interest" description="Disordered" evidence="21">
    <location>
        <begin position="597"/>
        <end position="623"/>
    </location>
</feature>
<comment type="similarity">
    <text evidence="3 20">Belongs to the FAD-dependent oxidoreductase 2 family. FRD/SDH subfamily.</text>
</comment>
<keyword evidence="12" id="KW-0496">Mitochondrion</keyword>
<keyword evidence="4 20" id="KW-0813">Transport</keyword>
<dbReference type="GO" id="GO:0006099">
    <property type="term" value="P:tricarboxylic acid cycle"/>
    <property type="evidence" value="ECO:0007669"/>
    <property type="project" value="UniProtKB-UniPathway"/>
</dbReference>
<keyword evidence="5 20" id="KW-0816">Tricarboxylic acid cycle</keyword>
<proteinExistence type="inferred from homology"/>
<feature type="compositionally biased region" description="Low complexity" evidence="21">
    <location>
        <begin position="26"/>
        <end position="49"/>
    </location>
</feature>
<evidence type="ECO:0000256" key="2">
    <source>
        <dbReference type="ARBA" id="ARBA00004788"/>
    </source>
</evidence>
<feature type="binding site" evidence="18">
    <location>
        <begin position="210"/>
        <end position="225"/>
    </location>
    <ligand>
        <name>FAD</name>
        <dbReference type="ChEBI" id="CHEBI:57692"/>
    </ligand>
</feature>
<evidence type="ECO:0000256" key="19">
    <source>
        <dbReference type="PIRSR" id="PIRSR611281-4"/>
    </source>
</evidence>
<dbReference type="InterPro" id="IPR015939">
    <property type="entry name" value="Fum_Rdtase/Succ_DH_flav-like_C"/>
</dbReference>
<dbReference type="Pfam" id="PF00890">
    <property type="entry name" value="FAD_binding_2"/>
    <property type="match status" value="1"/>
</dbReference>
<dbReference type="RefSeq" id="XP_007513731.1">
    <property type="nucleotide sequence ID" value="XM_007513669.1"/>
</dbReference>
<dbReference type="SUPFAM" id="SSF46977">
    <property type="entry name" value="Succinate dehydrogenase/fumarate reductase flavoprotein C-terminal domain"/>
    <property type="match status" value="1"/>
</dbReference>
<dbReference type="GO" id="GO:0005743">
    <property type="term" value="C:mitochondrial inner membrane"/>
    <property type="evidence" value="ECO:0007669"/>
    <property type="project" value="UniProtKB-SubCell"/>
</dbReference>
<dbReference type="PROSITE" id="PS00504">
    <property type="entry name" value="FRD_SDH_FAD_BINDING"/>
    <property type="match status" value="1"/>
</dbReference>
<dbReference type="eggNOG" id="KOG2403">
    <property type="taxonomic scope" value="Eukaryota"/>
</dbReference>
<dbReference type="Gene3D" id="1.20.58.100">
    <property type="entry name" value="Fumarate reductase/succinate dehydrogenase flavoprotein-like, C-terminal domain"/>
    <property type="match status" value="1"/>
</dbReference>
<dbReference type="SUPFAM" id="SSF51905">
    <property type="entry name" value="FAD/NAD(P)-binding domain"/>
    <property type="match status" value="1"/>
</dbReference>
<evidence type="ECO:0000256" key="7">
    <source>
        <dbReference type="ARBA" id="ARBA00022792"/>
    </source>
</evidence>
<feature type="region of interest" description="Disordered" evidence="21">
    <location>
        <begin position="24"/>
        <end position="49"/>
    </location>
</feature>
<feature type="binding site" evidence="18">
    <location>
        <begin position="579"/>
        <end position="580"/>
    </location>
    <ligand>
        <name>FAD</name>
        <dbReference type="ChEBI" id="CHEBI:57692"/>
    </ligand>
</feature>
<accession>K8EE08</accession>
<feature type="domain" description="Fumarate reductase/succinate dehydrogenase flavoprotein-like C-terminal" evidence="23">
    <location>
        <begin position="641"/>
        <end position="775"/>
    </location>
</feature>
<evidence type="ECO:0000256" key="16">
    <source>
        <dbReference type="PIRSR" id="PIRSR611281-1"/>
    </source>
</evidence>
<keyword evidence="8 18" id="KW-0274">FAD</keyword>
<dbReference type="FunFam" id="3.50.50.60:FF:000482">
    <property type="entry name" value="Succinate dehydrogenase complex, subunit A, flavoprotein (Fp)"/>
    <property type="match status" value="1"/>
</dbReference>
<keyword evidence="6 18" id="KW-0285">Flavoprotein</keyword>
<evidence type="ECO:0000256" key="20">
    <source>
        <dbReference type="RuleBase" id="RU362051"/>
    </source>
</evidence>
<evidence type="ECO:0000256" key="8">
    <source>
        <dbReference type="ARBA" id="ARBA00022827"/>
    </source>
</evidence>
<reference evidence="24 25" key="1">
    <citation type="submission" date="2011-10" db="EMBL/GenBank/DDBJ databases">
        <authorList>
            <person name="Genoscope - CEA"/>
        </authorList>
    </citation>
    <scope>NUCLEOTIDE SEQUENCE [LARGE SCALE GENOMIC DNA]</scope>
    <source>
        <strain evidence="24 25">RCC 1105</strain>
    </source>
</reference>
<evidence type="ECO:0000256" key="9">
    <source>
        <dbReference type="ARBA" id="ARBA00022946"/>
    </source>
</evidence>
<feature type="domain" description="FAD-dependent oxidoreductase 2 FAD-binding" evidence="22">
    <location>
        <begin position="182"/>
        <end position="580"/>
    </location>
</feature>
<dbReference type="InterPro" id="IPR030664">
    <property type="entry name" value="SdhA/FrdA/AprA"/>
</dbReference>
<comment type="catalytic activity">
    <reaction evidence="14 20">
        <text>a quinone + succinate = fumarate + a quinol</text>
        <dbReference type="Rhea" id="RHEA:40523"/>
        <dbReference type="ChEBI" id="CHEBI:24646"/>
        <dbReference type="ChEBI" id="CHEBI:29806"/>
        <dbReference type="ChEBI" id="CHEBI:30031"/>
        <dbReference type="ChEBI" id="CHEBI:132124"/>
        <dbReference type="EC" id="1.3.5.1"/>
    </reaction>
</comment>
<comment type="cofactor">
    <cofactor evidence="18">
        <name>FAD</name>
        <dbReference type="ChEBI" id="CHEBI:57692"/>
    </cofactor>
    <text evidence="18">Flavinylated by SdhE, about 5% flavinylation occurs in the absence of SdhE.</text>
</comment>
<dbReference type="SUPFAM" id="SSF56425">
    <property type="entry name" value="Succinate dehydrogenase/fumarate reductase flavoprotein, catalytic domain"/>
    <property type="match status" value="1"/>
</dbReference>
<dbReference type="PANTHER" id="PTHR11632:SF51">
    <property type="entry name" value="SUCCINATE DEHYDROGENASE [UBIQUINONE] FLAVOPROTEIN SUBUNIT, MITOCHONDRIAL"/>
    <property type="match status" value="1"/>
</dbReference>
<dbReference type="InterPro" id="IPR003953">
    <property type="entry name" value="FAD-dep_OxRdtase_2_FAD-bd"/>
</dbReference>
<keyword evidence="11 20" id="KW-0560">Oxidoreductase</keyword>